<sequence length="157" mass="15760">MRRAHAPRPVRAGRPRIIRAVGARLRARIDPGAGRVSRRGCRGSVIANERGSGTVLGVAVLGAVTLVTGAGLVALGALAAQQTAQSAADAAALAAADTLSGRAAGFACENAERAAALDQASLASCETDGLVAVVSVSRNWSRFELTARARAGPPGTP</sequence>
<comment type="caution">
    <text evidence="2">The sequence shown here is derived from an EMBL/GenBank/DDBJ whole genome shotgun (WGS) entry which is preliminary data.</text>
</comment>
<proteinExistence type="predicted"/>
<gene>
    <name evidence="2" type="ORF">GCM10022286_30130</name>
</gene>
<keyword evidence="3" id="KW-1185">Reference proteome</keyword>
<organism evidence="2 3">
    <name type="scientific">Gryllotalpicola daejeonensis</name>
    <dbReference type="NCBI Taxonomy" id="993087"/>
    <lineage>
        <taxon>Bacteria</taxon>
        <taxon>Bacillati</taxon>
        <taxon>Actinomycetota</taxon>
        <taxon>Actinomycetes</taxon>
        <taxon>Micrococcales</taxon>
        <taxon>Microbacteriaceae</taxon>
        <taxon>Gryllotalpicola</taxon>
    </lineage>
</organism>
<evidence type="ECO:0000313" key="2">
    <source>
        <dbReference type="EMBL" id="GAA4166075.1"/>
    </source>
</evidence>
<dbReference type="EMBL" id="BAABBV010000002">
    <property type="protein sequence ID" value="GAA4166075.1"/>
    <property type="molecule type" value="Genomic_DNA"/>
</dbReference>
<dbReference type="InterPro" id="IPR021202">
    <property type="entry name" value="Rv3654c-like"/>
</dbReference>
<reference evidence="2" key="2">
    <citation type="submission" date="2023-12" db="EMBL/GenBank/DDBJ databases">
        <authorList>
            <person name="Sun Q."/>
            <person name="Inoue M."/>
        </authorList>
    </citation>
    <scope>NUCLEOTIDE SEQUENCE</scope>
    <source>
        <strain evidence="2">JCM 17590</strain>
    </source>
</reference>
<reference evidence="2" key="1">
    <citation type="journal article" date="2014" name="Int. J. Syst. Evol. Microbiol.">
        <title>Complete genome of a new Firmicutes species belonging to the dominant human colonic microbiota ('Ruminococcus bicirculans') reveals two chromosomes and a selective capacity to utilize plant glucans.</title>
        <authorList>
            <consortium name="NISC Comparative Sequencing Program"/>
            <person name="Wegmann U."/>
            <person name="Louis P."/>
            <person name="Goesmann A."/>
            <person name="Henrissat B."/>
            <person name="Duncan S.H."/>
            <person name="Flint H.J."/>
        </authorList>
    </citation>
    <scope>NUCLEOTIDE SEQUENCE</scope>
    <source>
        <strain evidence="2">JCM 17590</strain>
    </source>
</reference>
<dbReference type="Proteomes" id="UP001415169">
    <property type="component" value="Unassembled WGS sequence"/>
</dbReference>
<protein>
    <recommendedName>
        <fullName evidence="4">Helicase</fullName>
    </recommendedName>
</protein>
<accession>A0ABP7ZNK1</accession>
<evidence type="ECO:0000256" key="1">
    <source>
        <dbReference type="SAM" id="Phobius"/>
    </source>
</evidence>
<evidence type="ECO:0000313" key="3">
    <source>
        <dbReference type="Proteomes" id="UP001415169"/>
    </source>
</evidence>
<keyword evidence="1" id="KW-1133">Transmembrane helix</keyword>
<keyword evidence="1" id="KW-0472">Membrane</keyword>
<dbReference type="NCBIfam" id="TIGR03816">
    <property type="entry name" value="tadE_like_DECH"/>
    <property type="match status" value="1"/>
</dbReference>
<name>A0ABP7ZNK1_9MICO</name>
<evidence type="ECO:0008006" key="4">
    <source>
        <dbReference type="Google" id="ProtNLM"/>
    </source>
</evidence>
<keyword evidence="1" id="KW-0812">Transmembrane</keyword>
<feature type="transmembrane region" description="Helical" evidence="1">
    <location>
        <begin position="55"/>
        <end position="79"/>
    </location>
</feature>